<keyword evidence="7" id="KW-0808">Transferase</keyword>
<evidence type="ECO:0000313" key="25">
    <source>
        <dbReference type="Proteomes" id="UP000239757"/>
    </source>
</evidence>
<proteinExistence type="inferred from homology"/>
<keyword evidence="14 21" id="KW-1133">Transmembrane helix</keyword>
<evidence type="ECO:0000256" key="16">
    <source>
        <dbReference type="ARBA" id="ARBA00023170"/>
    </source>
</evidence>
<reference evidence="24 25" key="1">
    <citation type="submission" date="2015-01" db="EMBL/GenBank/DDBJ databases">
        <title>Genome of allotetraploid Gossypium barbadense reveals genomic plasticity and fiber elongation in cotton evolution.</title>
        <authorList>
            <person name="Chen X."/>
            <person name="Liu X."/>
            <person name="Zhao B."/>
            <person name="Zheng H."/>
            <person name="Hu Y."/>
            <person name="Lu G."/>
            <person name="Yang C."/>
            <person name="Chen J."/>
            <person name="Shan C."/>
            <person name="Zhang L."/>
            <person name="Zhou Y."/>
            <person name="Wang L."/>
            <person name="Guo W."/>
            <person name="Bai Y."/>
            <person name="Ruan J."/>
            <person name="Shangguan X."/>
            <person name="Mao Y."/>
            <person name="Jiang J."/>
            <person name="Zhu Y."/>
            <person name="Lei J."/>
            <person name="Kang H."/>
            <person name="Chen S."/>
            <person name="He X."/>
            <person name="Wang R."/>
            <person name="Wang Y."/>
            <person name="Chen J."/>
            <person name="Wang L."/>
            <person name="Yu S."/>
            <person name="Wang B."/>
            <person name="Wei J."/>
            <person name="Song S."/>
            <person name="Lu X."/>
            <person name="Gao Z."/>
            <person name="Gu W."/>
            <person name="Deng X."/>
            <person name="Ma D."/>
            <person name="Wang S."/>
            <person name="Liang W."/>
            <person name="Fang L."/>
            <person name="Cai C."/>
            <person name="Zhu X."/>
            <person name="Zhou B."/>
            <person name="Zhang Y."/>
            <person name="Chen Z."/>
            <person name="Xu S."/>
            <person name="Zhu R."/>
            <person name="Wang S."/>
            <person name="Zhang T."/>
            <person name="Zhao G."/>
        </authorList>
    </citation>
    <scope>NUCLEOTIDE SEQUENCE [LARGE SCALE GENOMIC DNA]</scope>
    <source>
        <strain evidence="25">cv. Xinhai21</strain>
        <tissue evidence="24">Leaf</tissue>
    </source>
</reference>
<sequence length="1042" mass="116485">MAFLLFWFIFFPVIAQPRPTNFIFHGFNRSEPKLTLDGASIRSPSGALELTNDSRDAIGHAFYSEPLQMLDDKSSPSPKSSSFSTTFVLAIVTPSSGRGGHGLAFTLSPSKQFPGALPEHYMGIFNSETDGSSSNHIVAVEFDTVNGYNDRLDSKGNHVGININTMYSNATEPAAYYVNNTELKEDMILESGDPIQAWIEYDGNFVNVTICPFHLNKPSKPLISHPIDLTPFVQETMYVGFSASTGQKSSSHYILGWSFSTNGTAAQLNTSRIPMAPSKQNDGSSFDTRVIGLIVALSTVTVLLLGILIYFTLYKRNAKYEDLEDWELDCPHRFRYKDLYAATRGFQLSEIIGVGGFAAVYKGVLPTTGTEVAVKKITQSSIQGLREFVAEIESLGRLRHKNLVYLQGWCKRKNDLLLVYDYIPNGSLYSLLFNQEQGFVLSWEKRFNIIKGIAAGLLYLHEEWELVVIHRDVKSSNVLIDADMNARLGDFGLARLYDHGTDSHTTNIVGTVGYIAPELARNGKASTSSDVFAYGVLLLEIVCGRKPVDSRNFFLVDWVIECHQMGHILDAMDPKLNSSYVTEEVKLVLLLGLLCSHPKPEVRPSMSKIVRYLNGDERIPSIDNWEAFDSSDETYLKFLETVSSDSITKSYRLSSIAGRDLNSIHCICQPLNLISWSTGGILIYFTLYKRNAKYEDLEDWELDCPHRFRYKDLYAATRGFQLSEIIGVGGFAAVYKGVLPTTGTEVAVKKITQSSIQGLREFVAEIESLGRLRHKNLVYLQGWCKRKNDLLLVYDYIPNGSLYSLLFNQEQGFVLSWEKRFNIIKGIAAGLLYLHEEWELVVIHRDVKSSNVLIDADMNARLGDFGLARLYDHGTDSHTTNIVGTVGYIAPELARNGKASTSSDVFAYGVLLLEIVCGRKPVDSRNFFLVDWVIECHQMGHILDAMDPKLNSSYVTEEVKLVLLLGLLCSHPKPEVRPSMSKIVRYLNGDERIPSIDNWEAFDSSDETYLKFLETVSSDSITKSYRLSSIAGFSSSSMSSGR</sequence>
<evidence type="ECO:0000256" key="1">
    <source>
        <dbReference type="ARBA" id="ARBA00004251"/>
    </source>
</evidence>
<evidence type="ECO:0000256" key="17">
    <source>
        <dbReference type="ARBA" id="ARBA00023180"/>
    </source>
</evidence>
<dbReference type="Gene3D" id="2.60.120.200">
    <property type="match status" value="1"/>
</dbReference>
<dbReference type="GO" id="GO:0005886">
    <property type="term" value="C:plasma membrane"/>
    <property type="evidence" value="ECO:0007669"/>
    <property type="project" value="UniProtKB-SubCell"/>
</dbReference>
<evidence type="ECO:0000256" key="4">
    <source>
        <dbReference type="ARBA" id="ARBA00012513"/>
    </source>
</evidence>
<dbReference type="InterPro" id="IPR011009">
    <property type="entry name" value="Kinase-like_dom_sf"/>
</dbReference>
<dbReference type="InterPro" id="IPR001220">
    <property type="entry name" value="Legume_lectin_dom"/>
</dbReference>
<evidence type="ECO:0000256" key="21">
    <source>
        <dbReference type="SAM" id="Phobius"/>
    </source>
</evidence>
<organism evidence="24 25">
    <name type="scientific">Gossypium barbadense</name>
    <name type="common">Sea Island cotton</name>
    <name type="synonym">Hibiscus barbadensis</name>
    <dbReference type="NCBI Taxonomy" id="3634"/>
    <lineage>
        <taxon>Eukaryota</taxon>
        <taxon>Viridiplantae</taxon>
        <taxon>Streptophyta</taxon>
        <taxon>Embryophyta</taxon>
        <taxon>Tracheophyta</taxon>
        <taxon>Spermatophyta</taxon>
        <taxon>Magnoliopsida</taxon>
        <taxon>eudicotyledons</taxon>
        <taxon>Gunneridae</taxon>
        <taxon>Pentapetalae</taxon>
        <taxon>rosids</taxon>
        <taxon>malvids</taxon>
        <taxon>Malvales</taxon>
        <taxon>Malvaceae</taxon>
        <taxon>Malvoideae</taxon>
        <taxon>Gossypium</taxon>
    </lineage>
</organism>
<dbReference type="FunFam" id="1.10.510.10:FF:000108">
    <property type="entry name" value="L-type lectin-domain containing receptor kinase S.4"/>
    <property type="match status" value="2"/>
</dbReference>
<dbReference type="EMBL" id="KZ664379">
    <property type="protein sequence ID" value="PPS05850.1"/>
    <property type="molecule type" value="Genomic_DNA"/>
</dbReference>
<evidence type="ECO:0000256" key="13">
    <source>
        <dbReference type="ARBA" id="ARBA00022840"/>
    </source>
</evidence>
<dbReference type="InterPro" id="IPR013320">
    <property type="entry name" value="ConA-like_dom_sf"/>
</dbReference>
<comment type="catalytic activity">
    <reaction evidence="19">
        <text>L-seryl-[protein] + ATP = O-phospho-L-seryl-[protein] + ADP + H(+)</text>
        <dbReference type="Rhea" id="RHEA:17989"/>
        <dbReference type="Rhea" id="RHEA-COMP:9863"/>
        <dbReference type="Rhea" id="RHEA-COMP:11604"/>
        <dbReference type="ChEBI" id="CHEBI:15378"/>
        <dbReference type="ChEBI" id="CHEBI:29999"/>
        <dbReference type="ChEBI" id="CHEBI:30616"/>
        <dbReference type="ChEBI" id="CHEBI:83421"/>
        <dbReference type="ChEBI" id="CHEBI:456216"/>
        <dbReference type="EC" id="2.7.11.1"/>
    </reaction>
</comment>
<evidence type="ECO:0000256" key="12">
    <source>
        <dbReference type="ARBA" id="ARBA00022777"/>
    </source>
</evidence>
<dbReference type="SUPFAM" id="SSF49899">
    <property type="entry name" value="Concanavalin A-like lectins/glucanases"/>
    <property type="match status" value="1"/>
</dbReference>
<feature type="chain" id="PRO_5015198639" description="non-specific serine/threonine protein kinase" evidence="22">
    <location>
        <begin position="16"/>
        <end position="1042"/>
    </location>
</feature>
<evidence type="ECO:0000256" key="2">
    <source>
        <dbReference type="ARBA" id="ARBA00008536"/>
    </source>
</evidence>
<dbReference type="PANTHER" id="PTHR27007">
    <property type="match status" value="1"/>
</dbReference>
<keyword evidence="11 20" id="KW-0547">Nucleotide-binding</keyword>
<keyword evidence="5" id="KW-1003">Cell membrane</keyword>
<dbReference type="Pfam" id="PF00069">
    <property type="entry name" value="Pkinase"/>
    <property type="match status" value="2"/>
</dbReference>
<dbReference type="CDD" id="cd06899">
    <property type="entry name" value="lectin_legume_LecRK_Arcelin_ConA"/>
    <property type="match status" value="1"/>
</dbReference>
<dbReference type="SMART" id="SM00220">
    <property type="entry name" value="S_TKc"/>
    <property type="match status" value="2"/>
</dbReference>
<evidence type="ECO:0000256" key="8">
    <source>
        <dbReference type="ARBA" id="ARBA00022692"/>
    </source>
</evidence>
<evidence type="ECO:0000256" key="22">
    <source>
        <dbReference type="SAM" id="SignalP"/>
    </source>
</evidence>
<keyword evidence="13 20" id="KW-0067">ATP-binding</keyword>
<comment type="subcellular location">
    <subcellularLocation>
        <location evidence="1">Cell membrane</location>
        <topology evidence="1">Single-pass type I membrane protein</topology>
    </subcellularLocation>
</comment>
<dbReference type="FunFam" id="2.60.120.200:FF:000096">
    <property type="entry name" value="L-type lectin-domain containing receptor kinase V.9"/>
    <property type="match status" value="1"/>
</dbReference>
<dbReference type="InterPro" id="IPR000719">
    <property type="entry name" value="Prot_kinase_dom"/>
</dbReference>
<dbReference type="InterPro" id="IPR017441">
    <property type="entry name" value="Protein_kinase_ATP_BS"/>
</dbReference>
<evidence type="ECO:0000256" key="11">
    <source>
        <dbReference type="ARBA" id="ARBA00022741"/>
    </source>
</evidence>
<keyword evidence="16" id="KW-0675">Receptor</keyword>
<dbReference type="Gene3D" id="3.30.200.20">
    <property type="entry name" value="Phosphorylase Kinase, domain 1"/>
    <property type="match status" value="2"/>
</dbReference>
<dbReference type="Gene3D" id="1.10.510.10">
    <property type="entry name" value="Transferase(Phosphotransferase) domain 1"/>
    <property type="match status" value="2"/>
</dbReference>
<feature type="binding site" evidence="20">
    <location>
        <position position="376"/>
    </location>
    <ligand>
        <name>ATP</name>
        <dbReference type="ChEBI" id="CHEBI:30616"/>
    </ligand>
</feature>
<name>A0A2P5XR80_GOSBA</name>
<keyword evidence="10" id="KW-0430">Lectin</keyword>
<dbReference type="PROSITE" id="PS00107">
    <property type="entry name" value="PROTEIN_KINASE_ATP"/>
    <property type="match status" value="2"/>
</dbReference>
<evidence type="ECO:0000256" key="7">
    <source>
        <dbReference type="ARBA" id="ARBA00022679"/>
    </source>
</evidence>
<feature type="domain" description="Protein kinase" evidence="23">
    <location>
        <begin position="346"/>
        <end position="619"/>
    </location>
</feature>
<evidence type="ECO:0000256" key="20">
    <source>
        <dbReference type="PROSITE-ProRule" id="PRU10141"/>
    </source>
</evidence>
<gene>
    <name evidence="24" type="ORF">GOBAR_AA14782</name>
</gene>
<evidence type="ECO:0000256" key="5">
    <source>
        <dbReference type="ARBA" id="ARBA00022475"/>
    </source>
</evidence>
<keyword evidence="17" id="KW-0325">Glycoprotein</keyword>
<evidence type="ECO:0000256" key="15">
    <source>
        <dbReference type="ARBA" id="ARBA00023136"/>
    </source>
</evidence>
<keyword evidence="8 21" id="KW-0812">Transmembrane</keyword>
<comment type="similarity">
    <text evidence="2">In the N-terminal section; belongs to the leguminous lectin family.</text>
</comment>
<keyword evidence="12" id="KW-0418">Kinase</keyword>
<dbReference type="InterPro" id="IPR050528">
    <property type="entry name" value="L-type_Lectin-RKs"/>
</dbReference>
<keyword evidence="6" id="KW-0723">Serine/threonine-protein kinase</keyword>
<evidence type="ECO:0000256" key="19">
    <source>
        <dbReference type="ARBA" id="ARBA00048679"/>
    </source>
</evidence>
<evidence type="ECO:0000313" key="24">
    <source>
        <dbReference type="EMBL" id="PPS05850.1"/>
    </source>
</evidence>
<dbReference type="InterPro" id="IPR019825">
    <property type="entry name" value="Lectin_legB_Mn/Ca_BS"/>
</dbReference>
<accession>A0A2P5XR80</accession>
<dbReference type="SUPFAM" id="SSF56112">
    <property type="entry name" value="Protein kinase-like (PK-like)"/>
    <property type="match status" value="2"/>
</dbReference>
<dbReference type="GO" id="GO:0030246">
    <property type="term" value="F:carbohydrate binding"/>
    <property type="evidence" value="ECO:0007669"/>
    <property type="project" value="UniProtKB-KW"/>
</dbReference>
<comment type="similarity">
    <text evidence="3">In the C-terminal section; belongs to the protein kinase superfamily. Ser/Thr protein kinase family.</text>
</comment>
<dbReference type="OrthoDB" id="543442at2759"/>
<dbReference type="GO" id="GO:0005524">
    <property type="term" value="F:ATP binding"/>
    <property type="evidence" value="ECO:0007669"/>
    <property type="project" value="UniProtKB-UniRule"/>
</dbReference>
<evidence type="ECO:0000256" key="9">
    <source>
        <dbReference type="ARBA" id="ARBA00022729"/>
    </source>
</evidence>
<feature type="domain" description="Protein kinase" evidence="23">
    <location>
        <begin position="720"/>
        <end position="993"/>
    </location>
</feature>
<feature type="transmembrane region" description="Helical" evidence="21">
    <location>
        <begin position="290"/>
        <end position="313"/>
    </location>
</feature>
<dbReference type="Proteomes" id="UP000239757">
    <property type="component" value="Unassembled WGS sequence"/>
</dbReference>
<dbReference type="EC" id="2.7.11.1" evidence="4"/>
<feature type="binding site" evidence="20">
    <location>
        <position position="750"/>
    </location>
    <ligand>
        <name>ATP</name>
        <dbReference type="ChEBI" id="CHEBI:30616"/>
    </ligand>
</feature>
<keyword evidence="9 22" id="KW-0732">Signal</keyword>
<evidence type="ECO:0000256" key="3">
    <source>
        <dbReference type="ARBA" id="ARBA00010217"/>
    </source>
</evidence>
<dbReference type="FunFam" id="3.30.200.20:FF:000039">
    <property type="entry name" value="receptor-like protein kinase FERONIA"/>
    <property type="match status" value="2"/>
</dbReference>
<dbReference type="PROSITE" id="PS50011">
    <property type="entry name" value="PROTEIN_KINASE_DOM"/>
    <property type="match status" value="2"/>
</dbReference>
<feature type="signal peptide" evidence="22">
    <location>
        <begin position="1"/>
        <end position="15"/>
    </location>
</feature>
<evidence type="ECO:0000256" key="18">
    <source>
        <dbReference type="ARBA" id="ARBA00047899"/>
    </source>
</evidence>
<protein>
    <recommendedName>
        <fullName evidence="4">non-specific serine/threonine protein kinase</fullName>
        <ecNumber evidence="4">2.7.11.1</ecNumber>
    </recommendedName>
</protein>
<evidence type="ECO:0000259" key="23">
    <source>
        <dbReference type="PROSITE" id="PS50011"/>
    </source>
</evidence>
<comment type="catalytic activity">
    <reaction evidence="18">
        <text>L-threonyl-[protein] + ATP = O-phospho-L-threonyl-[protein] + ADP + H(+)</text>
        <dbReference type="Rhea" id="RHEA:46608"/>
        <dbReference type="Rhea" id="RHEA-COMP:11060"/>
        <dbReference type="Rhea" id="RHEA-COMP:11605"/>
        <dbReference type="ChEBI" id="CHEBI:15378"/>
        <dbReference type="ChEBI" id="CHEBI:30013"/>
        <dbReference type="ChEBI" id="CHEBI:30616"/>
        <dbReference type="ChEBI" id="CHEBI:61977"/>
        <dbReference type="ChEBI" id="CHEBI:456216"/>
        <dbReference type="EC" id="2.7.11.1"/>
    </reaction>
</comment>
<evidence type="ECO:0000256" key="6">
    <source>
        <dbReference type="ARBA" id="ARBA00022527"/>
    </source>
</evidence>
<dbReference type="GO" id="GO:0004674">
    <property type="term" value="F:protein serine/threonine kinase activity"/>
    <property type="evidence" value="ECO:0007669"/>
    <property type="project" value="UniProtKB-KW"/>
</dbReference>
<keyword evidence="15 21" id="KW-0472">Membrane</keyword>
<dbReference type="PROSITE" id="PS00307">
    <property type="entry name" value="LECTIN_LEGUME_BETA"/>
    <property type="match status" value="1"/>
</dbReference>
<dbReference type="InterPro" id="IPR008271">
    <property type="entry name" value="Ser/Thr_kinase_AS"/>
</dbReference>
<dbReference type="Pfam" id="PF00139">
    <property type="entry name" value="Lectin_legB"/>
    <property type="match status" value="1"/>
</dbReference>
<dbReference type="AlphaFoldDB" id="A0A2P5XR80"/>
<dbReference type="CDD" id="cd14066">
    <property type="entry name" value="STKc_IRAK"/>
    <property type="match status" value="2"/>
</dbReference>
<evidence type="ECO:0000256" key="10">
    <source>
        <dbReference type="ARBA" id="ARBA00022734"/>
    </source>
</evidence>
<evidence type="ECO:0000256" key="14">
    <source>
        <dbReference type="ARBA" id="ARBA00022989"/>
    </source>
</evidence>
<dbReference type="PROSITE" id="PS00108">
    <property type="entry name" value="PROTEIN_KINASE_ST"/>
    <property type="match status" value="2"/>
</dbReference>